<evidence type="ECO:0000256" key="1">
    <source>
        <dbReference type="SAM" id="Phobius"/>
    </source>
</evidence>
<feature type="transmembrane region" description="Helical" evidence="1">
    <location>
        <begin position="6"/>
        <end position="28"/>
    </location>
</feature>
<reference evidence="2 3" key="1">
    <citation type="submission" date="2015-09" db="EMBL/GenBank/DDBJ databases">
        <authorList>
            <consortium name="Pathogen Informatics"/>
        </authorList>
    </citation>
    <scope>NUCLEOTIDE SEQUENCE [LARGE SCALE GENOMIC DNA]</scope>
    <source>
        <strain evidence="2 3">2789STDY5608840</strain>
    </source>
</reference>
<protein>
    <submittedName>
        <fullName evidence="2">Uncharacterized protein</fullName>
    </submittedName>
</protein>
<dbReference type="AlphaFoldDB" id="A0A174CE03"/>
<name>A0A174CE03_9BACE</name>
<gene>
    <name evidence="2" type="ORF">ERS852397_01388</name>
</gene>
<evidence type="ECO:0000313" key="3">
    <source>
        <dbReference type="Proteomes" id="UP000095517"/>
    </source>
</evidence>
<evidence type="ECO:0000313" key="2">
    <source>
        <dbReference type="EMBL" id="CUO11343.1"/>
    </source>
</evidence>
<organism evidence="2 3">
    <name type="scientific">Bacteroides finegoldii</name>
    <dbReference type="NCBI Taxonomy" id="338188"/>
    <lineage>
        <taxon>Bacteria</taxon>
        <taxon>Pseudomonadati</taxon>
        <taxon>Bacteroidota</taxon>
        <taxon>Bacteroidia</taxon>
        <taxon>Bacteroidales</taxon>
        <taxon>Bacteroidaceae</taxon>
        <taxon>Bacteroides</taxon>
    </lineage>
</organism>
<dbReference type="STRING" id="338188.ERS852397_01388"/>
<keyword evidence="1" id="KW-1133">Transmembrane helix</keyword>
<accession>A0A174CE03</accession>
<keyword evidence="1" id="KW-0812">Transmembrane</keyword>
<proteinExistence type="predicted"/>
<dbReference type="Proteomes" id="UP000095517">
    <property type="component" value="Unassembled WGS sequence"/>
</dbReference>
<dbReference type="EMBL" id="CYZH01000006">
    <property type="protein sequence ID" value="CUO11343.1"/>
    <property type="molecule type" value="Genomic_DNA"/>
</dbReference>
<sequence>MQDCEINAIYFELSPFGAAILYLVFLICENLC</sequence>
<keyword evidence="1" id="KW-0472">Membrane</keyword>